<dbReference type="NCBIfam" id="NF009432">
    <property type="entry name" value="PRK12791.1"/>
    <property type="match status" value="1"/>
</dbReference>
<dbReference type="Pfam" id="PF07378">
    <property type="entry name" value="FlbT"/>
    <property type="match status" value="1"/>
</dbReference>
<keyword evidence="3" id="KW-0694">RNA-binding</keyword>
<keyword evidence="5" id="KW-0969">Cilium</keyword>
<keyword evidence="6" id="KW-1185">Reference proteome</keyword>
<feature type="region of interest" description="Disordered" evidence="4">
    <location>
        <begin position="128"/>
        <end position="154"/>
    </location>
</feature>
<dbReference type="Proteomes" id="UP000639516">
    <property type="component" value="Unassembled WGS sequence"/>
</dbReference>
<gene>
    <name evidence="5" type="primary">flbT</name>
    <name evidence="5" type="ORF">HA482_01515</name>
</gene>
<proteinExistence type="predicted"/>
<name>A0ABR7U021_9BRAD</name>
<sequence length="154" mass="17285">MALKVELRPHERIIVGNCVITNTDQRARLLIDGENVPILRERDILTPETADTPAKLVYLAVQLMYISPDPQSQHGTYFNLVRDIITAVPSAWPIIESINNNIMSGDLYRALKDARKLIAYEDKLREQFEATHPKTDAKNDTNTEPGKSDVSTAA</sequence>
<keyword evidence="5" id="KW-0966">Cell projection</keyword>
<evidence type="ECO:0000256" key="1">
    <source>
        <dbReference type="ARBA" id="ARBA00022491"/>
    </source>
</evidence>
<dbReference type="InterPro" id="IPR009967">
    <property type="entry name" value="Flagellum_FlbT"/>
</dbReference>
<evidence type="ECO:0000313" key="6">
    <source>
        <dbReference type="Proteomes" id="UP000639516"/>
    </source>
</evidence>
<keyword evidence="1" id="KW-0678">Repressor</keyword>
<evidence type="ECO:0000313" key="5">
    <source>
        <dbReference type="EMBL" id="MBC9976891.1"/>
    </source>
</evidence>
<dbReference type="PIRSF" id="PIRSF009533">
    <property type="entry name" value="FlbT"/>
    <property type="match status" value="1"/>
</dbReference>
<evidence type="ECO:0000256" key="4">
    <source>
        <dbReference type="SAM" id="MobiDB-lite"/>
    </source>
</evidence>
<organism evidence="5 6">
    <name type="scientific">Bradyrhizobium campsiandrae</name>
    <dbReference type="NCBI Taxonomy" id="1729892"/>
    <lineage>
        <taxon>Bacteria</taxon>
        <taxon>Pseudomonadati</taxon>
        <taxon>Pseudomonadota</taxon>
        <taxon>Alphaproteobacteria</taxon>
        <taxon>Hyphomicrobiales</taxon>
        <taxon>Nitrobacteraceae</taxon>
        <taxon>Bradyrhizobium</taxon>
    </lineage>
</organism>
<reference evidence="5 6" key="1">
    <citation type="journal article" date="2020" name="Arch. Microbiol.">
        <title>Bradyrhizobium campsiandrae sp. nov., a nitrogen-fixing bacterial strain isolated from a native leguminous tree from the Amazon adapted to flooded conditions.</title>
        <authorList>
            <person name="Cabral Michel D."/>
            <person name="Martins da Costa E."/>
            <person name="Azarias Guimaraes A."/>
            <person name="Soares de Carvalho T."/>
            <person name="Santos de Castro Caputo P."/>
            <person name="Willems A."/>
            <person name="de Souza Moreira F.M."/>
        </authorList>
    </citation>
    <scope>NUCLEOTIDE SEQUENCE [LARGE SCALE GENOMIC DNA]</scope>
    <source>
        <strain evidence="6">INPA 384B</strain>
    </source>
</reference>
<comment type="caution">
    <text evidence="5">The sequence shown here is derived from an EMBL/GenBank/DDBJ whole genome shotgun (WGS) entry which is preliminary data.</text>
</comment>
<dbReference type="EMBL" id="JAATTO010000002">
    <property type="protein sequence ID" value="MBC9976891.1"/>
    <property type="molecule type" value="Genomic_DNA"/>
</dbReference>
<feature type="compositionally biased region" description="Basic and acidic residues" evidence="4">
    <location>
        <begin position="128"/>
        <end position="141"/>
    </location>
</feature>
<keyword evidence="5" id="KW-0282">Flagellum</keyword>
<evidence type="ECO:0000256" key="2">
    <source>
        <dbReference type="ARBA" id="ARBA00022795"/>
    </source>
</evidence>
<keyword evidence="2" id="KW-1005">Bacterial flagellum biogenesis</keyword>
<dbReference type="RefSeq" id="WP_188098311.1">
    <property type="nucleotide sequence ID" value="NZ_JAANIH010000009.1"/>
</dbReference>
<feature type="compositionally biased region" description="Polar residues" evidence="4">
    <location>
        <begin position="142"/>
        <end position="154"/>
    </location>
</feature>
<accession>A0ABR7U021</accession>
<evidence type="ECO:0000256" key="3">
    <source>
        <dbReference type="ARBA" id="ARBA00022884"/>
    </source>
</evidence>
<protein>
    <submittedName>
        <fullName evidence="5">Flagellar biosynthesis repressor FlbT</fullName>
    </submittedName>
</protein>